<evidence type="ECO:0000256" key="7">
    <source>
        <dbReference type="ARBA" id="ARBA00023136"/>
    </source>
</evidence>
<keyword evidence="9" id="KW-0325">Glycoprotein</keyword>
<feature type="transmembrane region" description="Helical" evidence="13">
    <location>
        <begin position="486"/>
        <end position="511"/>
    </location>
</feature>
<keyword evidence="4" id="KW-0732">Signal</keyword>
<comment type="caution">
    <text evidence="15">The sequence shown here is derived from an EMBL/GenBank/DDBJ whole genome shotgun (WGS) entry which is preliminary data.</text>
</comment>
<feature type="transmembrane region" description="Helical" evidence="13">
    <location>
        <begin position="654"/>
        <end position="676"/>
    </location>
</feature>
<evidence type="ECO:0000256" key="11">
    <source>
        <dbReference type="ARBA" id="ARBA00073785"/>
    </source>
</evidence>
<keyword evidence="8" id="KW-0675">Receptor</keyword>
<evidence type="ECO:0000256" key="10">
    <source>
        <dbReference type="ARBA" id="ARBA00023224"/>
    </source>
</evidence>
<dbReference type="InterPro" id="IPR017978">
    <property type="entry name" value="GPCR_3_C"/>
</dbReference>
<evidence type="ECO:0000256" key="4">
    <source>
        <dbReference type="ARBA" id="ARBA00022729"/>
    </source>
</evidence>
<dbReference type="EMBL" id="CAJPWZ010001915">
    <property type="protein sequence ID" value="CAG2226524.1"/>
    <property type="molecule type" value="Genomic_DNA"/>
</dbReference>
<dbReference type="PRINTS" id="PR01176">
    <property type="entry name" value="GABABRECEPTR"/>
</dbReference>
<evidence type="ECO:0000256" key="2">
    <source>
        <dbReference type="ARBA" id="ARBA00022475"/>
    </source>
</evidence>
<keyword evidence="12" id="KW-0175">Coiled coil</keyword>
<evidence type="ECO:0000256" key="12">
    <source>
        <dbReference type="SAM" id="Coils"/>
    </source>
</evidence>
<dbReference type="PANTHER" id="PTHR10519:SF20">
    <property type="entry name" value="G-PROTEIN COUPLED RECEPTOR 156-RELATED"/>
    <property type="match status" value="1"/>
</dbReference>
<gene>
    <name evidence="15" type="ORF">MEDL_39596</name>
</gene>
<feature type="transmembrane region" description="Helical" evidence="13">
    <location>
        <begin position="589"/>
        <end position="611"/>
    </location>
</feature>
<name>A0A8S3T7N1_MYTED</name>
<evidence type="ECO:0000259" key="14">
    <source>
        <dbReference type="PROSITE" id="PS50259"/>
    </source>
</evidence>
<protein>
    <recommendedName>
        <fullName evidence="11">Gamma-aminobutyric acid type B receptor subunit 2</fullName>
    </recommendedName>
</protein>
<accession>A0A8S3T7N1</accession>
<dbReference type="SUPFAM" id="SSF53822">
    <property type="entry name" value="Periplasmic binding protein-like I"/>
    <property type="match status" value="1"/>
</dbReference>
<keyword evidence="16" id="KW-1185">Reference proteome</keyword>
<keyword evidence="2" id="KW-1003">Cell membrane</keyword>
<dbReference type="InterPro" id="IPR002455">
    <property type="entry name" value="GPCR3_GABA-B"/>
</dbReference>
<sequence>MQDGLWDGSGILPASEMAIEDVNNHPDILTNYELRMVWNNSKCAHGPTIRSLFHQIYSEPTKLMILGAGCSSQTSTIAETVPPWNLVQVSHASSAPGLDDRVKYPLLFKVHPSEKVTNVARAALMQKFGWKRAALLYTDDGSFNAIMADLQKVFEQNNITVIVSDTFSDDPKHALQNIKRKDGRIIIAAAFEDNARKILCEAHKLDMTSGIFTWMFPGWYATDWWKVNDTTCDQADIEKAATGSIGFVVSSSTDVDAQTDVSKTAREFTEHYTNLTQNGNYAALEYGPYGYDSVWVIAFALDKASQALTNISKSLEDFTYDSDDIADIIFKSVDTTNITGVTGDIKFDSYGMRIGSTTIHQLQDSSTVTIMRYDDSTGELQGTSNSFTWKTESGGPPSDGPLVTTEWKKLNQPLFYVLSTLAVIGDLFVIFIFIMNIRFKHRKIIKLSSPNLNYIICGGSIILYTGVILNGMITDDLTKATEDTDVLALSCIINTWLFVVGFTATIGTVVAKDWRIYRILTQDKTSKQTIKDWHLICGVSVLVFIDFITMTIWTAVDPLVYEKTSLDTEKTGQDVFVEPYILTCSSKSYAWMGVIMAVKGLLLLFGAFIAVETRNIKMNLLNEAKEIALTIYTVLVLAGIGVPINFVVEKNIDFKYGVTSIFVILGTTVMLAACLFPKVYTVLKISVADESVMVANMRAQTVNAPVDKSTVLKIQITQLESKLKKVEDELHSYKSNGVDG</sequence>
<feature type="transmembrane region" description="Helical" evidence="13">
    <location>
        <begin position="532"/>
        <end position="556"/>
    </location>
</feature>
<evidence type="ECO:0000256" key="5">
    <source>
        <dbReference type="ARBA" id="ARBA00022989"/>
    </source>
</evidence>
<evidence type="ECO:0000256" key="3">
    <source>
        <dbReference type="ARBA" id="ARBA00022692"/>
    </source>
</evidence>
<keyword evidence="3 13" id="KW-0812">Transmembrane</keyword>
<dbReference type="InterPro" id="IPR028082">
    <property type="entry name" value="Peripla_BP_I"/>
</dbReference>
<dbReference type="CDD" id="cd15047">
    <property type="entry name" value="7tmC_GABA-B-like"/>
    <property type="match status" value="1"/>
</dbReference>
<keyword evidence="5 13" id="KW-1133">Transmembrane helix</keyword>
<dbReference type="AlphaFoldDB" id="A0A8S3T7N1"/>
<keyword evidence="10" id="KW-0807">Transducer</keyword>
<proteinExistence type="predicted"/>
<dbReference type="Proteomes" id="UP000683360">
    <property type="component" value="Unassembled WGS sequence"/>
</dbReference>
<dbReference type="Gene3D" id="3.40.50.2300">
    <property type="match status" value="2"/>
</dbReference>
<dbReference type="CDD" id="cd06366">
    <property type="entry name" value="PBP1_GABAb_receptor"/>
    <property type="match status" value="1"/>
</dbReference>
<feature type="transmembrane region" description="Helical" evidence="13">
    <location>
        <begin position="627"/>
        <end position="648"/>
    </location>
</feature>
<reference evidence="15" key="1">
    <citation type="submission" date="2021-03" db="EMBL/GenBank/DDBJ databases">
        <authorList>
            <person name="Bekaert M."/>
        </authorList>
    </citation>
    <scope>NUCLEOTIDE SEQUENCE</scope>
</reference>
<evidence type="ECO:0000256" key="1">
    <source>
        <dbReference type="ARBA" id="ARBA00004651"/>
    </source>
</evidence>
<feature type="transmembrane region" description="Helical" evidence="13">
    <location>
        <begin position="451"/>
        <end position="474"/>
    </location>
</feature>
<dbReference type="PANTHER" id="PTHR10519">
    <property type="entry name" value="GABA-B RECEPTOR"/>
    <property type="match status" value="1"/>
</dbReference>
<dbReference type="GO" id="GO:0007214">
    <property type="term" value="P:gamma-aminobutyric acid signaling pathway"/>
    <property type="evidence" value="ECO:0007669"/>
    <property type="project" value="TreeGrafter"/>
</dbReference>
<dbReference type="Pfam" id="PF00003">
    <property type="entry name" value="7tm_3"/>
    <property type="match status" value="1"/>
</dbReference>
<dbReference type="InterPro" id="IPR001828">
    <property type="entry name" value="ANF_lig-bd_rcpt"/>
</dbReference>
<evidence type="ECO:0000256" key="8">
    <source>
        <dbReference type="ARBA" id="ARBA00023170"/>
    </source>
</evidence>
<dbReference type="PRINTS" id="PR01177">
    <property type="entry name" value="GABAB1RECPTR"/>
</dbReference>
<comment type="subcellular location">
    <subcellularLocation>
        <location evidence="1">Cell membrane</location>
        <topology evidence="1">Multi-pass membrane protein</topology>
    </subcellularLocation>
</comment>
<dbReference type="FunFam" id="3.40.50.2300:FF:000063">
    <property type="entry name" value="Gamma-aminobutyric acid type B receptor subunit"/>
    <property type="match status" value="1"/>
</dbReference>
<feature type="transmembrane region" description="Helical" evidence="13">
    <location>
        <begin position="414"/>
        <end position="439"/>
    </location>
</feature>
<dbReference type="PROSITE" id="PS50259">
    <property type="entry name" value="G_PROTEIN_RECEP_F3_4"/>
    <property type="match status" value="1"/>
</dbReference>
<keyword evidence="7 13" id="KW-0472">Membrane</keyword>
<feature type="domain" description="G-protein coupled receptors family 3 profile" evidence="14">
    <location>
        <begin position="490"/>
        <end position="683"/>
    </location>
</feature>
<evidence type="ECO:0000256" key="6">
    <source>
        <dbReference type="ARBA" id="ARBA00023040"/>
    </source>
</evidence>
<evidence type="ECO:0000256" key="9">
    <source>
        <dbReference type="ARBA" id="ARBA00023180"/>
    </source>
</evidence>
<dbReference type="GO" id="GO:0004965">
    <property type="term" value="F:G protein-coupled GABA receptor activity"/>
    <property type="evidence" value="ECO:0007669"/>
    <property type="project" value="InterPro"/>
</dbReference>
<evidence type="ECO:0000313" key="15">
    <source>
        <dbReference type="EMBL" id="CAG2226524.1"/>
    </source>
</evidence>
<keyword evidence="6" id="KW-0297">G-protein coupled receptor</keyword>
<evidence type="ECO:0000313" key="16">
    <source>
        <dbReference type="Proteomes" id="UP000683360"/>
    </source>
</evidence>
<evidence type="ECO:0000256" key="13">
    <source>
        <dbReference type="SAM" id="Phobius"/>
    </source>
</evidence>
<dbReference type="GO" id="GO:0038039">
    <property type="term" value="C:G protein-coupled receptor heterodimeric complex"/>
    <property type="evidence" value="ECO:0007669"/>
    <property type="project" value="TreeGrafter"/>
</dbReference>
<organism evidence="15 16">
    <name type="scientific">Mytilus edulis</name>
    <name type="common">Blue mussel</name>
    <dbReference type="NCBI Taxonomy" id="6550"/>
    <lineage>
        <taxon>Eukaryota</taxon>
        <taxon>Metazoa</taxon>
        <taxon>Spiralia</taxon>
        <taxon>Lophotrochozoa</taxon>
        <taxon>Mollusca</taxon>
        <taxon>Bivalvia</taxon>
        <taxon>Autobranchia</taxon>
        <taxon>Pteriomorphia</taxon>
        <taxon>Mytilida</taxon>
        <taxon>Mytiloidea</taxon>
        <taxon>Mytilidae</taxon>
        <taxon>Mytilinae</taxon>
        <taxon>Mytilus</taxon>
    </lineage>
</organism>
<dbReference type="Pfam" id="PF01094">
    <property type="entry name" value="ANF_receptor"/>
    <property type="match status" value="1"/>
</dbReference>
<dbReference type="OrthoDB" id="10056676at2759"/>
<feature type="coiled-coil region" evidence="12">
    <location>
        <begin position="709"/>
        <end position="736"/>
    </location>
</feature>